<sequence length="44" mass="5159">MNRQLEREKSRKITKNGEKTRKTCFSNKNSLTFTFLVLCLGSSY</sequence>
<protein>
    <submittedName>
        <fullName evidence="1">Uncharacterized protein</fullName>
    </submittedName>
</protein>
<reference evidence="2" key="1">
    <citation type="submission" date="2016-01" db="EMBL/GenBank/DDBJ databases">
        <authorList>
            <person name="Mitreva M."/>
            <person name="Pepin K.H."/>
            <person name="Mihindukulasuriya K.A."/>
            <person name="Fulton R."/>
            <person name="Fronick C."/>
            <person name="O'Laughlin M."/>
            <person name="Miner T."/>
            <person name="Herter B."/>
            <person name="Rosa B.A."/>
            <person name="Cordes M."/>
            <person name="Tomlinson C."/>
            <person name="Wollam A."/>
            <person name="Palsikar V.B."/>
            <person name="Mardis E.R."/>
            <person name="Wilson R.K."/>
        </authorList>
    </citation>
    <scope>NUCLEOTIDE SEQUENCE [LARGE SCALE GENOMIC DNA]</scope>
    <source>
        <strain evidence="2">KA00274</strain>
    </source>
</reference>
<dbReference type="Proteomes" id="UP000070080">
    <property type="component" value="Unassembled WGS sequence"/>
</dbReference>
<evidence type="ECO:0000313" key="2">
    <source>
        <dbReference type="Proteomes" id="UP000070080"/>
    </source>
</evidence>
<keyword evidence="2" id="KW-1185">Reference proteome</keyword>
<organism evidence="1 2">
    <name type="scientific">Amygdalobacter nucleatus</name>
    <dbReference type="NCBI Taxonomy" id="3029274"/>
    <lineage>
        <taxon>Bacteria</taxon>
        <taxon>Bacillati</taxon>
        <taxon>Bacillota</taxon>
        <taxon>Clostridia</taxon>
        <taxon>Eubacteriales</taxon>
        <taxon>Oscillospiraceae</taxon>
        <taxon>Amygdalobacter</taxon>
    </lineage>
</organism>
<dbReference type="STRING" id="1497955.HMPREF1872_01216"/>
<comment type="caution">
    <text evidence="1">The sequence shown here is derived from an EMBL/GenBank/DDBJ whole genome shotgun (WGS) entry which is preliminary data.</text>
</comment>
<name>A0A133Y7V5_9FIRM</name>
<gene>
    <name evidence="1" type="ORF">HMPREF1872_01216</name>
</gene>
<dbReference type="AlphaFoldDB" id="A0A133Y7V5"/>
<accession>A0A133Y7V5</accession>
<evidence type="ECO:0000313" key="1">
    <source>
        <dbReference type="EMBL" id="KXB39185.1"/>
    </source>
</evidence>
<dbReference type="EMBL" id="LSCV01000042">
    <property type="protein sequence ID" value="KXB39185.1"/>
    <property type="molecule type" value="Genomic_DNA"/>
</dbReference>
<proteinExistence type="predicted"/>